<dbReference type="Pfam" id="PF04542">
    <property type="entry name" value="Sigma70_r2"/>
    <property type="match status" value="1"/>
</dbReference>
<protein>
    <submittedName>
        <fullName evidence="7">RNA polymerase sigma factor</fullName>
    </submittedName>
</protein>
<feature type="domain" description="RNA polymerase sigma-70 region 2" evidence="5">
    <location>
        <begin position="30"/>
        <end position="92"/>
    </location>
</feature>
<dbReference type="Pfam" id="PF08281">
    <property type="entry name" value="Sigma70_r4_2"/>
    <property type="match status" value="1"/>
</dbReference>
<dbReference type="GO" id="GO:0003677">
    <property type="term" value="F:DNA binding"/>
    <property type="evidence" value="ECO:0007669"/>
    <property type="project" value="InterPro"/>
</dbReference>
<dbReference type="NCBIfam" id="TIGR02937">
    <property type="entry name" value="sigma70-ECF"/>
    <property type="match status" value="1"/>
</dbReference>
<name>A0A5S3PVG4_9FLAO</name>
<dbReference type="InterPro" id="IPR013324">
    <property type="entry name" value="RNA_pol_sigma_r3/r4-like"/>
</dbReference>
<dbReference type="SUPFAM" id="SSF88659">
    <property type="entry name" value="Sigma3 and sigma4 domains of RNA polymerase sigma factors"/>
    <property type="match status" value="1"/>
</dbReference>
<evidence type="ECO:0000256" key="3">
    <source>
        <dbReference type="ARBA" id="ARBA00023082"/>
    </source>
</evidence>
<evidence type="ECO:0000256" key="4">
    <source>
        <dbReference type="ARBA" id="ARBA00023163"/>
    </source>
</evidence>
<gene>
    <name evidence="7" type="ORF">FEE95_10720</name>
</gene>
<accession>A0A5S3PVG4</accession>
<evidence type="ECO:0000313" key="7">
    <source>
        <dbReference type="EMBL" id="TMM56958.1"/>
    </source>
</evidence>
<keyword evidence="4" id="KW-0804">Transcription</keyword>
<dbReference type="InterPro" id="IPR039425">
    <property type="entry name" value="RNA_pol_sigma-70-like"/>
</dbReference>
<dbReference type="PANTHER" id="PTHR43133">
    <property type="entry name" value="RNA POLYMERASE ECF-TYPE SIGMA FACTO"/>
    <property type="match status" value="1"/>
</dbReference>
<dbReference type="EMBL" id="VATY01000002">
    <property type="protein sequence ID" value="TMM56958.1"/>
    <property type="molecule type" value="Genomic_DNA"/>
</dbReference>
<dbReference type="RefSeq" id="WP_138657942.1">
    <property type="nucleotide sequence ID" value="NZ_VATY01000002.1"/>
</dbReference>
<dbReference type="GO" id="GO:0006352">
    <property type="term" value="P:DNA-templated transcription initiation"/>
    <property type="evidence" value="ECO:0007669"/>
    <property type="project" value="InterPro"/>
</dbReference>
<evidence type="ECO:0000256" key="1">
    <source>
        <dbReference type="ARBA" id="ARBA00010641"/>
    </source>
</evidence>
<dbReference type="InterPro" id="IPR036388">
    <property type="entry name" value="WH-like_DNA-bd_sf"/>
</dbReference>
<reference evidence="7 8" key="1">
    <citation type="submission" date="2019-05" db="EMBL/GenBank/DDBJ databases">
        <authorList>
            <person name="Zhang J.-Y."/>
            <person name="Feg X."/>
            <person name="Du Z.-J."/>
        </authorList>
    </citation>
    <scope>NUCLEOTIDE SEQUENCE [LARGE SCALE GENOMIC DNA]</scope>
    <source>
        <strain evidence="7 8">RZ26</strain>
    </source>
</reference>
<evidence type="ECO:0000313" key="8">
    <source>
        <dbReference type="Proteomes" id="UP000310314"/>
    </source>
</evidence>
<keyword evidence="3" id="KW-0731">Sigma factor</keyword>
<keyword evidence="2" id="KW-0805">Transcription regulation</keyword>
<dbReference type="AlphaFoldDB" id="A0A5S3PVG4"/>
<dbReference type="InterPro" id="IPR013325">
    <property type="entry name" value="RNA_pol_sigma_r2"/>
</dbReference>
<keyword evidence="8" id="KW-1185">Reference proteome</keyword>
<comment type="caution">
    <text evidence="7">The sequence shown here is derived from an EMBL/GenBank/DDBJ whole genome shotgun (WGS) entry which is preliminary data.</text>
</comment>
<sequence length="197" mass="22911">MRQDQSTDKKLVKKVLEGNSNAFKTIVVNTQGLVVQIIYKMIKNQEDREDLAQEVFLKAYDKLGSFKFNSKLSTWIGTITYNTCLNFLEKKKILILNIDEDGLESWDLIDRKVLGNSNSQVDSHILRKEKHQIIASEIENLPPLYKTLISLYHNQELSYKEIGEITSLPEGTLKNYLYRARKQLKNNLLGKYKREDL</sequence>
<dbReference type="InterPro" id="IPR014284">
    <property type="entry name" value="RNA_pol_sigma-70_dom"/>
</dbReference>
<dbReference type="GO" id="GO:0016987">
    <property type="term" value="F:sigma factor activity"/>
    <property type="evidence" value="ECO:0007669"/>
    <property type="project" value="UniProtKB-KW"/>
</dbReference>
<comment type="similarity">
    <text evidence="1">Belongs to the sigma-70 factor family. ECF subfamily.</text>
</comment>
<dbReference type="Proteomes" id="UP000310314">
    <property type="component" value="Unassembled WGS sequence"/>
</dbReference>
<dbReference type="InterPro" id="IPR007627">
    <property type="entry name" value="RNA_pol_sigma70_r2"/>
</dbReference>
<dbReference type="SUPFAM" id="SSF88946">
    <property type="entry name" value="Sigma2 domain of RNA polymerase sigma factors"/>
    <property type="match status" value="1"/>
</dbReference>
<dbReference type="InterPro" id="IPR013249">
    <property type="entry name" value="RNA_pol_sigma70_r4_t2"/>
</dbReference>
<evidence type="ECO:0000256" key="2">
    <source>
        <dbReference type="ARBA" id="ARBA00023015"/>
    </source>
</evidence>
<evidence type="ECO:0000259" key="5">
    <source>
        <dbReference type="Pfam" id="PF04542"/>
    </source>
</evidence>
<organism evidence="7 8">
    <name type="scientific">Maribacter algarum</name>
    <name type="common">ex Zhang et al. 2020</name>
    <dbReference type="NCBI Taxonomy" id="2578118"/>
    <lineage>
        <taxon>Bacteria</taxon>
        <taxon>Pseudomonadati</taxon>
        <taxon>Bacteroidota</taxon>
        <taxon>Flavobacteriia</taxon>
        <taxon>Flavobacteriales</taxon>
        <taxon>Flavobacteriaceae</taxon>
        <taxon>Maribacter</taxon>
    </lineage>
</organism>
<dbReference type="CDD" id="cd06171">
    <property type="entry name" value="Sigma70_r4"/>
    <property type="match status" value="1"/>
</dbReference>
<dbReference type="PANTHER" id="PTHR43133:SF51">
    <property type="entry name" value="RNA POLYMERASE SIGMA FACTOR"/>
    <property type="match status" value="1"/>
</dbReference>
<dbReference type="OrthoDB" id="1027298at2"/>
<dbReference type="Gene3D" id="1.10.10.10">
    <property type="entry name" value="Winged helix-like DNA-binding domain superfamily/Winged helix DNA-binding domain"/>
    <property type="match status" value="1"/>
</dbReference>
<evidence type="ECO:0000259" key="6">
    <source>
        <dbReference type="Pfam" id="PF08281"/>
    </source>
</evidence>
<dbReference type="Gene3D" id="1.10.1740.10">
    <property type="match status" value="1"/>
</dbReference>
<proteinExistence type="inferred from homology"/>
<feature type="domain" description="RNA polymerase sigma factor 70 region 4 type 2" evidence="6">
    <location>
        <begin position="132"/>
        <end position="184"/>
    </location>
</feature>